<keyword evidence="3" id="KW-1185">Reference proteome</keyword>
<feature type="compositionally biased region" description="Low complexity" evidence="1">
    <location>
        <begin position="25"/>
        <end position="41"/>
    </location>
</feature>
<dbReference type="EMBL" id="JAESHT010000004">
    <property type="protein sequence ID" value="MBL3673328.1"/>
    <property type="molecule type" value="Genomic_DNA"/>
</dbReference>
<dbReference type="SUPFAM" id="SSF158682">
    <property type="entry name" value="TerB-like"/>
    <property type="match status" value="1"/>
</dbReference>
<dbReference type="Proteomes" id="UP000644749">
    <property type="component" value="Unassembled WGS sequence"/>
</dbReference>
<gene>
    <name evidence="2" type="ORF">JL111_07470</name>
</gene>
<dbReference type="CDD" id="cd07178">
    <property type="entry name" value="terB_like_YebE"/>
    <property type="match status" value="1"/>
</dbReference>
<evidence type="ECO:0000313" key="3">
    <source>
        <dbReference type="Proteomes" id="UP000644749"/>
    </source>
</evidence>
<feature type="region of interest" description="Disordered" evidence="1">
    <location>
        <begin position="23"/>
        <end position="98"/>
    </location>
</feature>
<reference evidence="2 3" key="1">
    <citation type="submission" date="2021-01" db="EMBL/GenBank/DDBJ databases">
        <title>011410 draft genome.</title>
        <authorList>
            <person name="Lang L."/>
        </authorList>
    </citation>
    <scope>NUCLEOTIDE SEQUENCE [LARGE SCALE GENOMIC DNA]</scope>
    <source>
        <strain evidence="2 3">KCTC 42845</strain>
    </source>
</reference>
<evidence type="ECO:0000313" key="2">
    <source>
        <dbReference type="EMBL" id="MBL3673328.1"/>
    </source>
</evidence>
<name>A0ABS1S3Q6_9RHOB</name>
<accession>A0ABS1S3Q6</accession>
<comment type="caution">
    <text evidence="2">The sequence shown here is derived from an EMBL/GenBank/DDBJ whole genome shotgun (WGS) entry which is preliminary data.</text>
</comment>
<dbReference type="InterPro" id="IPR007486">
    <property type="entry name" value="YebE"/>
</dbReference>
<dbReference type="RefSeq" id="WP_191308758.1">
    <property type="nucleotide sequence ID" value="NZ_BNCL01000004.1"/>
</dbReference>
<sequence>MSLMKTLGRVAAGVILAKGLGTAMQQRQQGRPGGQIPQRRSGQGGLLGDLFGNNTGPGQGGNLGDMLGQVLGGGRPGSGSRYGGPQSRGAQGGLGGILDNLTNKARTGGSAGGSGGLGDLLNQLGGGSKTRSAGAGGGLGDLLGGLLGGAAAGGVAGSLARKDSQPTNDASFGELFNDAVINKGEPEVAPTPEQNAVAGLMLRAMIQAAKSDGTIDEEEKQRLLGKLGDELDEEERAFIREQMAAPVDPEALAREVPKGLESQVYLMSLLAIDLDHEDEARYLDRLARAMNLDRPTVNEIHAEVGATKLYN</sequence>
<dbReference type="Pfam" id="PF04391">
    <property type="entry name" value="DUF533"/>
    <property type="match status" value="1"/>
</dbReference>
<feature type="compositionally biased region" description="Gly residues" evidence="1">
    <location>
        <begin position="70"/>
        <end position="82"/>
    </location>
</feature>
<organism evidence="2 3">
    <name type="scientific">Paracoccus aerius</name>
    <dbReference type="NCBI Taxonomy" id="1915382"/>
    <lineage>
        <taxon>Bacteria</taxon>
        <taxon>Pseudomonadati</taxon>
        <taxon>Pseudomonadota</taxon>
        <taxon>Alphaproteobacteria</taxon>
        <taxon>Rhodobacterales</taxon>
        <taxon>Paracoccaceae</taxon>
        <taxon>Paracoccus</taxon>
    </lineage>
</organism>
<evidence type="ECO:0000256" key="1">
    <source>
        <dbReference type="SAM" id="MobiDB-lite"/>
    </source>
</evidence>
<proteinExistence type="predicted"/>
<dbReference type="InterPro" id="IPR029024">
    <property type="entry name" value="TerB-like"/>
</dbReference>
<dbReference type="Gene3D" id="1.10.3680.10">
    <property type="entry name" value="TerB-like"/>
    <property type="match status" value="1"/>
</dbReference>
<protein>
    <submittedName>
        <fullName evidence="2">Tellurite resistance TerB family protein</fullName>
    </submittedName>
</protein>